<proteinExistence type="predicted"/>
<gene>
    <name evidence="1" type="ORF">Aple_031870</name>
</gene>
<comment type="caution">
    <text evidence="1">The sequence shown here is derived from an EMBL/GenBank/DDBJ whole genome shotgun (WGS) entry which is preliminary data.</text>
</comment>
<name>A0A5M3XKW0_9ACTN</name>
<keyword evidence="2" id="KW-1185">Reference proteome</keyword>
<organism evidence="1 2">
    <name type="scientific">Acrocarpospora pleiomorpha</name>
    <dbReference type="NCBI Taxonomy" id="90975"/>
    <lineage>
        <taxon>Bacteria</taxon>
        <taxon>Bacillati</taxon>
        <taxon>Actinomycetota</taxon>
        <taxon>Actinomycetes</taxon>
        <taxon>Streptosporangiales</taxon>
        <taxon>Streptosporangiaceae</taxon>
        <taxon>Acrocarpospora</taxon>
    </lineage>
</organism>
<accession>A0A5M3XKW0</accession>
<dbReference type="EMBL" id="BLAF01000016">
    <property type="protein sequence ID" value="GES20291.1"/>
    <property type="molecule type" value="Genomic_DNA"/>
</dbReference>
<protein>
    <submittedName>
        <fullName evidence="1">Uncharacterized protein</fullName>
    </submittedName>
</protein>
<evidence type="ECO:0000313" key="2">
    <source>
        <dbReference type="Proteomes" id="UP000377595"/>
    </source>
</evidence>
<reference evidence="1 2" key="1">
    <citation type="submission" date="2019-10" db="EMBL/GenBank/DDBJ databases">
        <title>Whole genome shotgun sequence of Acrocarpospora pleiomorpha NBRC 16267.</title>
        <authorList>
            <person name="Ichikawa N."/>
            <person name="Kimura A."/>
            <person name="Kitahashi Y."/>
            <person name="Komaki H."/>
            <person name="Oguchi A."/>
        </authorList>
    </citation>
    <scope>NUCLEOTIDE SEQUENCE [LARGE SCALE GENOMIC DNA]</scope>
    <source>
        <strain evidence="1 2">NBRC 16267</strain>
    </source>
</reference>
<dbReference type="RefSeq" id="WP_155345350.1">
    <property type="nucleotide sequence ID" value="NZ_BAAAHM010000021.1"/>
</dbReference>
<dbReference type="AlphaFoldDB" id="A0A5M3XKW0"/>
<evidence type="ECO:0000313" key="1">
    <source>
        <dbReference type="EMBL" id="GES20291.1"/>
    </source>
</evidence>
<sequence>MAELAVVYDAEPVPRTAQQVMARGHQEAGHRPDTAESLEMKVMTAVALSWFPPFSGHLT</sequence>
<dbReference type="Proteomes" id="UP000377595">
    <property type="component" value="Unassembled WGS sequence"/>
</dbReference>